<dbReference type="SUPFAM" id="SSF53098">
    <property type="entry name" value="Ribonuclease H-like"/>
    <property type="match status" value="1"/>
</dbReference>
<dbReference type="Proteomes" id="UP000440367">
    <property type="component" value="Unassembled WGS sequence"/>
</dbReference>
<evidence type="ECO:0000313" key="7">
    <source>
        <dbReference type="EMBL" id="KAE9187077.1"/>
    </source>
</evidence>
<evidence type="ECO:0000313" key="20">
    <source>
        <dbReference type="Proteomes" id="UP000488956"/>
    </source>
</evidence>
<evidence type="ECO:0000313" key="14">
    <source>
        <dbReference type="Proteomes" id="UP000440367"/>
    </source>
</evidence>
<evidence type="ECO:0000313" key="1">
    <source>
        <dbReference type="EMBL" id="KAE8941124.1"/>
    </source>
</evidence>
<dbReference type="Proteomes" id="UP000441208">
    <property type="component" value="Unassembled WGS sequence"/>
</dbReference>
<dbReference type="EMBL" id="QXFX01001665">
    <property type="protein sequence ID" value="KAE9086663.1"/>
    <property type="molecule type" value="Genomic_DNA"/>
</dbReference>
<dbReference type="PANTHER" id="PTHR42648:SF28">
    <property type="entry name" value="TRANSPOSON-ENCODED PROTEIN WITH RIBONUCLEASE H-LIKE AND RETROVIRUS ZINC FINGER-LIKE DOMAINS"/>
    <property type="match status" value="1"/>
</dbReference>
<dbReference type="OrthoDB" id="111524at2759"/>
<dbReference type="EMBL" id="QXGA01001635">
    <property type="protein sequence ID" value="KAE9114067.1"/>
    <property type="molecule type" value="Genomic_DNA"/>
</dbReference>
<dbReference type="EMBL" id="QXFY01002280">
    <property type="protein sequence ID" value="KAE9299954.1"/>
    <property type="molecule type" value="Genomic_DNA"/>
</dbReference>
<protein>
    <recommendedName>
        <fullName evidence="21">Integrase catalytic domain-containing protein</fullName>
    </recommendedName>
</protein>
<dbReference type="EMBL" id="QXGC01002699">
    <property type="protein sequence ID" value="KAE9182813.1"/>
    <property type="molecule type" value="Genomic_DNA"/>
</dbReference>
<dbReference type="Gene3D" id="3.30.420.10">
    <property type="entry name" value="Ribonuclease H-like superfamily/Ribonuclease H"/>
    <property type="match status" value="1"/>
</dbReference>
<gene>
    <name evidence="9" type="ORF">PF001_g19766</name>
    <name evidence="8" type="ORF">PF002_g20638</name>
    <name evidence="6" type="ORF">PF004_g24134</name>
    <name evidence="7" type="ORF">PF005_g20592</name>
    <name evidence="4" type="ORF">PF006_g19594</name>
    <name evidence="5" type="ORF">PF007_g8494</name>
    <name evidence="10" type="ORF">PF008_g23125</name>
    <name evidence="1" type="ORF">PF009_g9084</name>
    <name evidence="3" type="ORF">PF010_g20004</name>
    <name evidence="2" type="ORF">PF011_g19486</name>
</gene>
<dbReference type="Proteomes" id="UP000488956">
    <property type="component" value="Unassembled WGS sequence"/>
</dbReference>
<dbReference type="InterPro" id="IPR036397">
    <property type="entry name" value="RNaseH_sf"/>
</dbReference>
<comment type="caution">
    <text evidence="9">The sequence shown here is derived from an EMBL/GenBank/DDBJ whole genome shotgun (WGS) entry which is preliminary data.</text>
</comment>
<dbReference type="AlphaFoldDB" id="A0A6A4CII5"/>
<dbReference type="PANTHER" id="PTHR42648">
    <property type="entry name" value="TRANSPOSASE, PUTATIVE-RELATED"/>
    <property type="match status" value="1"/>
</dbReference>
<dbReference type="EMBL" id="QXGB01001682">
    <property type="protein sequence ID" value="KAE9187077.1"/>
    <property type="molecule type" value="Genomic_DNA"/>
</dbReference>
<evidence type="ECO:0000313" key="9">
    <source>
        <dbReference type="EMBL" id="KAE9290054.1"/>
    </source>
</evidence>
<dbReference type="Proteomes" id="UP000437068">
    <property type="component" value="Unassembled WGS sequence"/>
</dbReference>
<dbReference type="EMBL" id="QXGE01001641">
    <property type="protein sequence ID" value="KAE9290054.1"/>
    <property type="molecule type" value="Genomic_DNA"/>
</dbReference>
<evidence type="ECO:0000313" key="12">
    <source>
        <dbReference type="Proteomes" id="UP000433483"/>
    </source>
</evidence>
<evidence type="ECO:0000313" key="11">
    <source>
        <dbReference type="Proteomes" id="UP000429523"/>
    </source>
</evidence>
<evidence type="ECO:0000313" key="4">
    <source>
        <dbReference type="EMBL" id="KAE9114067.1"/>
    </source>
</evidence>
<dbReference type="Proteomes" id="UP000440732">
    <property type="component" value="Unassembled WGS sequence"/>
</dbReference>
<evidence type="ECO:0000313" key="13">
    <source>
        <dbReference type="Proteomes" id="UP000437068"/>
    </source>
</evidence>
<accession>A0A6A4CII5</accession>
<organism evidence="9 13">
    <name type="scientific">Phytophthora fragariae</name>
    <dbReference type="NCBI Taxonomy" id="53985"/>
    <lineage>
        <taxon>Eukaryota</taxon>
        <taxon>Sar</taxon>
        <taxon>Stramenopiles</taxon>
        <taxon>Oomycota</taxon>
        <taxon>Peronosporomycetes</taxon>
        <taxon>Peronosporales</taxon>
        <taxon>Peronosporaceae</taxon>
        <taxon>Phytophthora</taxon>
    </lineage>
</organism>
<evidence type="ECO:0000313" key="17">
    <source>
        <dbReference type="Proteomes" id="UP000460718"/>
    </source>
</evidence>
<evidence type="ECO:0000313" key="15">
    <source>
        <dbReference type="Proteomes" id="UP000440732"/>
    </source>
</evidence>
<dbReference type="Proteomes" id="UP000433483">
    <property type="component" value="Unassembled WGS sequence"/>
</dbReference>
<dbReference type="Proteomes" id="UP000486351">
    <property type="component" value="Unassembled WGS sequence"/>
</dbReference>
<proteinExistence type="predicted"/>
<evidence type="ECO:0000313" key="5">
    <source>
        <dbReference type="EMBL" id="KAE9119538.1"/>
    </source>
</evidence>
<dbReference type="EMBL" id="QXGD01001518">
    <property type="protein sequence ID" value="KAE9204428.1"/>
    <property type="molecule type" value="Genomic_DNA"/>
</dbReference>
<reference evidence="11 12" key="1">
    <citation type="submission" date="2018-08" db="EMBL/GenBank/DDBJ databases">
        <title>Genomic investigation of the strawberry pathogen Phytophthora fragariae indicates pathogenicity is determined by transcriptional variation in three key races.</title>
        <authorList>
            <person name="Adams T.M."/>
            <person name="Armitage A.D."/>
            <person name="Sobczyk M.K."/>
            <person name="Bates H.J."/>
            <person name="Dunwell J.M."/>
            <person name="Nellist C.F."/>
            <person name="Harrison R.J."/>
        </authorList>
    </citation>
    <scope>NUCLEOTIDE SEQUENCE [LARGE SCALE GENOMIC DNA]</scope>
    <source>
        <strain evidence="9 13">A4</strain>
        <strain evidence="8 14">BC-1</strain>
        <strain evidence="6 18">BC-23</strain>
        <strain evidence="7 12">NOV-27</strain>
        <strain evidence="4 15">NOV-5</strain>
        <strain evidence="5 16">NOV-71</strain>
        <strain evidence="10 19">NOV-77</strain>
        <strain evidence="1 11">NOV-9</strain>
        <strain evidence="3 20">ONT-3</strain>
        <strain evidence="2 17">SCRP245</strain>
    </source>
</reference>
<evidence type="ECO:0000313" key="6">
    <source>
        <dbReference type="EMBL" id="KAE9182813.1"/>
    </source>
</evidence>
<dbReference type="Proteomes" id="UP000476176">
    <property type="component" value="Unassembled WGS sequence"/>
</dbReference>
<evidence type="ECO:0000313" key="19">
    <source>
        <dbReference type="Proteomes" id="UP000486351"/>
    </source>
</evidence>
<dbReference type="EMBL" id="QXGF01000381">
    <property type="protein sequence ID" value="KAE8941124.1"/>
    <property type="molecule type" value="Genomic_DNA"/>
</dbReference>
<dbReference type="InterPro" id="IPR012337">
    <property type="entry name" value="RNaseH-like_sf"/>
</dbReference>
<evidence type="ECO:0000313" key="2">
    <source>
        <dbReference type="EMBL" id="KAE8987670.1"/>
    </source>
</evidence>
<dbReference type="EMBL" id="QXFZ01000359">
    <property type="protein sequence ID" value="KAE9119538.1"/>
    <property type="molecule type" value="Genomic_DNA"/>
</dbReference>
<evidence type="ECO:0000313" key="18">
    <source>
        <dbReference type="Proteomes" id="UP000476176"/>
    </source>
</evidence>
<evidence type="ECO:0000313" key="8">
    <source>
        <dbReference type="EMBL" id="KAE9204428.1"/>
    </source>
</evidence>
<dbReference type="Proteomes" id="UP000429523">
    <property type="component" value="Unassembled WGS sequence"/>
</dbReference>
<dbReference type="EMBL" id="QXFW01001655">
    <property type="protein sequence ID" value="KAE8987670.1"/>
    <property type="molecule type" value="Genomic_DNA"/>
</dbReference>
<dbReference type="Proteomes" id="UP000460718">
    <property type="component" value="Unassembled WGS sequence"/>
</dbReference>
<evidence type="ECO:0008006" key="21">
    <source>
        <dbReference type="Google" id="ProtNLM"/>
    </source>
</evidence>
<dbReference type="InterPro" id="IPR039537">
    <property type="entry name" value="Retrotran_Ty1/copia-like"/>
</dbReference>
<evidence type="ECO:0000313" key="16">
    <source>
        <dbReference type="Proteomes" id="UP000441208"/>
    </source>
</evidence>
<dbReference type="GO" id="GO:0003676">
    <property type="term" value="F:nucleic acid binding"/>
    <property type="evidence" value="ECO:0007669"/>
    <property type="project" value="InterPro"/>
</dbReference>
<keyword evidence="12" id="KW-1185">Reference proteome</keyword>
<evidence type="ECO:0000313" key="10">
    <source>
        <dbReference type="EMBL" id="KAE9299954.1"/>
    </source>
</evidence>
<sequence>MLKKKSEVTPKVRAFLKLIERQAEVPATDIKVTRTDGGFEFLNKDFRCLVQLEGMWQEQTTRSSSFQNDVAERAIRSVTEMASSILTDSGLLHLMWGMR</sequence>
<evidence type="ECO:0000313" key="3">
    <source>
        <dbReference type="EMBL" id="KAE9086663.1"/>
    </source>
</evidence>
<name>A0A6A4CII5_9STRA</name>